<accession>A0ABZ3F8I8</accession>
<dbReference type="EMBL" id="CP145316">
    <property type="protein sequence ID" value="XAM18699.1"/>
    <property type="molecule type" value="Genomic_DNA"/>
</dbReference>
<proteinExistence type="predicted"/>
<protein>
    <submittedName>
        <fullName evidence="1">DUF935 family protein</fullName>
    </submittedName>
</protein>
<dbReference type="Pfam" id="PF06074">
    <property type="entry name" value="Portal_Mu"/>
    <property type="match status" value="1"/>
</dbReference>
<keyword evidence="2" id="KW-1185">Reference proteome</keyword>
<dbReference type="Proteomes" id="UP001434737">
    <property type="component" value="Chromosome"/>
</dbReference>
<evidence type="ECO:0000313" key="1">
    <source>
        <dbReference type="EMBL" id="XAM18699.1"/>
    </source>
</evidence>
<organism evidence="1 2">
    <name type="scientific">Helicobacter mastomyrinus</name>
    <dbReference type="NCBI Taxonomy" id="287948"/>
    <lineage>
        <taxon>Bacteria</taxon>
        <taxon>Pseudomonadati</taxon>
        <taxon>Campylobacterota</taxon>
        <taxon>Epsilonproteobacteria</taxon>
        <taxon>Campylobacterales</taxon>
        <taxon>Helicobacteraceae</taxon>
        <taxon>Helicobacter</taxon>
    </lineage>
</organism>
<reference evidence="1 2" key="1">
    <citation type="submission" date="2024-02" db="EMBL/GenBank/DDBJ databases">
        <title>Genome and pathogenicity analysis of Helicobacter mastomyrinus isolated from mice.</title>
        <authorList>
            <person name="Zhu L."/>
        </authorList>
    </citation>
    <scope>NUCLEOTIDE SEQUENCE [LARGE SCALE GENOMIC DNA]</scope>
    <source>
        <strain evidence="1 2">Hm-17</strain>
    </source>
</reference>
<gene>
    <name evidence="1" type="ORF">V3I05_03195</name>
</gene>
<dbReference type="RefSeq" id="WP_343353991.1">
    <property type="nucleotide sequence ID" value="NZ_CP145316.1"/>
</dbReference>
<evidence type="ECO:0000313" key="2">
    <source>
        <dbReference type="Proteomes" id="UP001434737"/>
    </source>
</evidence>
<sequence>MPNAISFSQVKSALNAESLSEVIACFEHFKRFDTQIASELNKRRSNLIGKPIVVQSDDKAQDIFLQELSKSRNFRKFLYECSSAIAYGFASFIINYRQENSRIYPQFEFISPRYFESNNAFMPYVSQGGNKIYLKDNTDIWTHYHPTDTGNIIEQSLIYKIISIASLKHISLMKYMSYLDSYAIPPLIIKSDSLSNEEDSKAILKSALALRSNSVGLFGANDMVEVVNGNVDKGTFLEFVRYCDESISKLITGQVLSSNSTQNGTQALGNIHNEMQKNATDFDAFLLSESVYSLLTQLLALNFATPAPFSFEIDTNTEKDEKLQADTYLILSQMGVKIPIEHLEKTFKISHLSYADSTQTSHNLSFNKAQDLLTGQELEIDKALQDVNPKSEFDLGAFLKDCKSYEQAAQKIALSFKGEDLLLKEQELMRLFLNGALFGADDVTL</sequence>
<dbReference type="InterPro" id="IPR009279">
    <property type="entry name" value="Portal_Mu"/>
</dbReference>
<name>A0ABZ3F8I8_9HELI</name>